<gene>
    <name evidence="2" type="ORF">Dsin_030188</name>
</gene>
<dbReference type="Pfam" id="PF12776">
    <property type="entry name" value="Myb_DNA-bind_3"/>
    <property type="match status" value="1"/>
</dbReference>
<evidence type="ECO:0000259" key="1">
    <source>
        <dbReference type="Pfam" id="PF12776"/>
    </source>
</evidence>
<sequence length="182" mass="21157">MASQDVDYDDKAGWSPRNEGIYIRILHEHVKKGDLQISTFHKKVWTIISDELFAAVCKMFVIQNLTSKFNRLRKKHRVFSDLIVHTCFGWDPVANIVTSSDEIWAEYIKRVPCVKCYRKKGLEHYQMLGEIFNTTTATTHLHFSSSQLPPNSDDERVLEDTFLNTGVHVNTNEDNDPMDNYF</sequence>
<evidence type="ECO:0000313" key="2">
    <source>
        <dbReference type="EMBL" id="KAK3182902.1"/>
    </source>
</evidence>
<dbReference type="InterPro" id="IPR045026">
    <property type="entry name" value="LIMYB"/>
</dbReference>
<evidence type="ECO:0000313" key="3">
    <source>
        <dbReference type="Proteomes" id="UP001281410"/>
    </source>
</evidence>
<comment type="caution">
    <text evidence="2">The sequence shown here is derived from an EMBL/GenBank/DDBJ whole genome shotgun (WGS) entry which is preliminary data.</text>
</comment>
<reference evidence="2" key="1">
    <citation type="journal article" date="2023" name="Plant J.">
        <title>Genome sequences and population genomics provide insights into the demographic history, inbreeding, and mutation load of two 'living fossil' tree species of Dipteronia.</title>
        <authorList>
            <person name="Feng Y."/>
            <person name="Comes H.P."/>
            <person name="Chen J."/>
            <person name="Zhu S."/>
            <person name="Lu R."/>
            <person name="Zhang X."/>
            <person name="Li P."/>
            <person name="Qiu J."/>
            <person name="Olsen K.M."/>
            <person name="Qiu Y."/>
        </authorList>
    </citation>
    <scope>NUCLEOTIDE SEQUENCE</scope>
    <source>
        <strain evidence="2">NBL</strain>
    </source>
</reference>
<dbReference type="InterPro" id="IPR024752">
    <property type="entry name" value="Myb/SANT-like_dom"/>
</dbReference>
<feature type="domain" description="Myb/SANT-like" evidence="1">
    <location>
        <begin position="14"/>
        <end position="107"/>
    </location>
</feature>
<proteinExistence type="predicted"/>
<protein>
    <recommendedName>
        <fullName evidence="1">Myb/SANT-like domain-containing protein</fullName>
    </recommendedName>
</protein>
<accession>A0AAD9ZJ08</accession>
<dbReference type="PANTHER" id="PTHR47584:SF14">
    <property type="entry name" value="L10-INTERACTING MYB DOMAIN-CONTAINING PROTEIN-LIKE"/>
    <property type="match status" value="1"/>
</dbReference>
<name>A0AAD9ZJ08_9ROSI</name>
<dbReference type="PANTHER" id="PTHR47584">
    <property type="match status" value="1"/>
</dbReference>
<dbReference type="AlphaFoldDB" id="A0AAD9ZJ08"/>
<dbReference type="EMBL" id="JANJYJ010000010">
    <property type="protein sequence ID" value="KAK3182902.1"/>
    <property type="molecule type" value="Genomic_DNA"/>
</dbReference>
<organism evidence="2 3">
    <name type="scientific">Dipteronia sinensis</name>
    <dbReference type="NCBI Taxonomy" id="43782"/>
    <lineage>
        <taxon>Eukaryota</taxon>
        <taxon>Viridiplantae</taxon>
        <taxon>Streptophyta</taxon>
        <taxon>Embryophyta</taxon>
        <taxon>Tracheophyta</taxon>
        <taxon>Spermatophyta</taxon>
        <taxon>Magnoliopsida</taxon>
        <taxon>eudicotyledons</taxon>
        <taxon>Gunneridae</taxon>
        <taxon>Pentapetalae</taxon>
        <taxon>rosids</taxon>
        <taxon>malvids</taxon>
        <taxon>Sapindales</taxon>
        <taxon>Sapindaceae</taxon>
        <taxon>Hippocastanoideae</taxon>
        <taxon>Acereae</taxon>
        <taxon>Dipteronia</taxon>
    </lineage>
</organism>
<keyword evidence="3" id="KW-1185">Reference proteome</keyword>
<dbReference type="Proteomes" id="UP001281410">
    <property type="component" value="Unassembled WGS sequence"/>
</dbReference>